<dbReference type="RefSeq" id="WP_078636583.1">
    <property type="nucleotide sequence ID" value="NZ_CM007717.1"/>
</dbReference>
<gene>
    <name evidence="1" type="ORF">HCX60_36900</name>
</gene>
<proteinExistence type="predicted"/>
<evidence type="ECO:0000313" key="2">
    <source>
        <dbReference type="Proteomes" id="UP000502504"/>
    </source>
</evidence>
<dbReference type="Proteomes" id="UP000502504">
    <property type="component" value="Chromosome"/>
</dbReference>
<dbReference type="EMBL" id="CP050692">
    <property type="protein sequence ID" value="QIT48414.1"/>
    <property type="molecule type" value="Genomic_DNA"/>
</dbReference>
<protein>
    <submittedName>
        <fullName evidence="1">DUF4259 domain-containing protein</fullName>
    </submittedName>
</protein>
<sequence>MRTTRAALPAMRCDHITGLRDLARQALDRVMTEPSELLELWSESDGVPWRAVIRRLPDGVSSMHELPADCTSAPLGRQSDVLVTVKQAVPEVDLSDPTWGELSGLTWSIELNIGSEDPVDSIMLHIRGSGDDALRPVFRLGEALRCKVLDLAEGDLIAPGQALGWCAFQPFRDRVV</sequence>
<organism evidence="1 2">
    <name type="scientific">Streptomyces antibioticus</name>
    <dbReference type="NCBI Taxonomy" id="1890"/>
    <lineage>
        <taxon>Bacteria</taxon>
        <taxon>Bacillati</taxon>
        <taxon>Actinomycetota</taxon>
        <taxon>Actinomycetes</taxon>
        <taxon>Kitasatosporales</taxon>
        <taxon>Streptomycetaceae</taxon>
        <taxon>Streptomyces</taxon>
    </lineage>
</organism>
<accession>A0AAE6YGN0</accession>
<name>A0AAE6YGN0_STRAT</name>
<dbReference type="AlphaFoldDB" id="A0AAE6YGN0"/>
<reference evidence="1 2" key="1">
    <citation type="submission" date="2020-03" db="EMBL/GenBank/DDBJ databases">
        <title>Is there a link between lipid content and antibiotic production in Streptomyces?</title>
        <authorList>
            <person name="David M."/>
            <person name="Lejeune C."/>
            <person name="Abreu S."/>
            <person name="Thibessard A."/>
            <person name="Leblond P."/>
            <person name="Chaminade P."/>
            <person name="Virolle M.-J."/>
        </authorList>
    </citation>
    <scope>NUCLEOTIDE SEQUENCE [LARGE SCALE GENOMIC DNA]</scope>
    <source>
        <strain evidence="1 2">DSM 41481</strain>
    </source>
</reference>
<dbReference type="InterPro" id="IPR025355">
    <property type="entry name" value="DUF4259"/>
</dbReference>
<evidence type="ECO:0000313" key="1">
    <source>
        <dbReference type="EMBL" id="QIT48414.1"/>
    </source>
</evidence>
<dbReference type="Pfam" id="PF14078">
    <property type="entry name" value="DUF4259"/>
    <property type="match status" value="1"/>
</dbReference>